<dbReference type="InterPro" id="IPR011010">
    <property type="entry name" value="DNA_brk_join_enz"/>
</dbReference>
<feature type="domain" description="Tyr recombinase" evidence="10">
    <location>
        <begin position="355"/>
        <end position="555"/>
    </location>
</feature>
<evidence type="ECO:0000256" key="4">
    <source>
        <dbReference type="ARBA" id="ARBA00022829"/>
    </source>
</evidence>
<keyword evidence="7" id="KW-0233">DNA recombination</keyword>
<protein>
    <submittedName>
        <fullName evidence="12">Tyrosine-type recombinase/integrase</fullName>
    </submittedName>
</protein>
<dbReference type="SUPFAM" id="SSF56349">
    <property type="entry name" value="DNA breaking-rejoining enzymes"/>
    <property type="match status" value="1"/>
</dbReference>
<dbReference type="InterPro" id="IPR044068">
    <property type="entry name" value="CB"/>
</dbReference>
<dbReference type="GO" id="GO:0007059">
    <property type="term" value="P:chromosome segregation"/>
    <property type="evidence" value="ECO:0007669"/>
    <property type="project" value="UniProtKB-KW"/>
</dbReference>
<comment type="caution">
    <text evidence="12">The sequence shown here is derived from an EMBL/GenBank/DDBJ whole genome shotgun (WGS) entry which is preliminary data.</text>
</comment>
<comment type="subcellular location">
    <subcellularLocation>
        <location evidence="1">Cytoplasm</location>
    </subcellularLocation>
</comment>
<keyword evidence="13" id="KW-1185">Reference proteome</keyword>
<dbReference type="PROSITE" id="PS51898">
    <property type="entry name" value="TYR_RECOMBINASE"/>
    <property type="match status" value="1"/>
</dbReference>
<dbReference type="Proteomes" id="UP000318199">
    <property type="component" value="Unassembled WGS sequence"/>
</dbReference>
<keyword evidence="2" id="KW-0963">Cytoplasm</keyword>
<evidence type="ECO:0000313" key="13">
    <source>
        <dbReference type="Proteomes" id="UP000318199"/>
    </source>
</evidence>
<dbReference type="AlphaFoldDB" id="A0A562ZHU4"/>
<evidence type="ECO:0000256" key="2">
    <source>
        <dbReference type="ARBA" id="ARBA00022490"/>
    </source>
</evidence>
<evidence type="ECO:0000256" key="8">
    <source>
        <dbReference type="ARBA" id="ARBA00023306"/>
    </source>
</evidence>
<dbReference type="CDD" id="cd00397">
    <property type="entry name" value="DNA_BRE_C"/>
    <property type="match status" value="1"/>
</dbReference>
<gene>
    <name evidence="12" type="ORF">FN976_24415</name>
</gene>
<evidence type="ECO:0000259" key="11">
    <source>
        <dbReference type="PROSITE" id="PS51900"/>
    </source>
</evidence>
<evidence type="ECO:0000313" key="12">
    <source>
        <dbReference type="EMBL" id="TWO68083.1"/>
    </source>
</evidence>
<evidence type="ECO:0000256" key="1">
    <source>
        <dbReference type="ARBA" id="ARBA00004496"/>
    </source>
</evidence>
<dbReference type="InterPro" id="IPR022169">
    <property type="entry name" value="DUF3701"/>
</dbReference>
<organism evidence="12 13">
    <name type="scientific">Caenimonas sedimenti</name>
    <dbReference type="NCBI Taxonomy" id="2596921"/>
    <lineage>
        <taxon>Bacteria</taxon>
        <taxon>Pseudomonadati</taxon>
        <taxon>Pseudomonadota</taxon>
        <taxon>Betaproteobacteria</taxon>
        <taxon>Burkholderiales</taxon>
        <taxon>Comamonadaceae</taxon>
        <taxon>Caenimonas</taxon>
    </lineage>
</organism>
<evidence type="ECO:0000256" key="6">
    <source>
        <dbReference type="ARBA" id="ARBA00023125"/>
    </source>
</evidence>
<dbReference type="PANTHER" id="PTHR30349">
    <property type="entry name" value="PHAGE INTEGRASE-RELATED"/>
    <property type="match status" value="1"/>
</dbReference>
<dbReference type="RefSeq" id="WP_145895828.1">
    <property type="nucleotide sequence ID" value="NZ_VOBQ01000021.1"/>
</dbReference>
<name>A0A562ZHU4_9BURK</name>
<evidence type="ECO:0000256" key="7">
    <source>
        <dbReference type="ARBA" id="ARBA00023172"/>
    </source>
</evidence>
<keyword evidence="6 9" id="KW-0238">DNA-binding</keyword>
<dbReference type="PROSITE" id="PS51900">
    <property type="entry name" value="CB"/>
    <property type="match status" value="1"/>
</dbReference>
<dbReference type="GO" id="GO:0015074">
    <property type="term" value="P:DNA integration"/>
    <property type="evidence" value="ECO:0007669"/>
    <property type="project" value="UniProtKB-KW"/>
</dbReference>
<evidence type="ECO:0000256" key="3">
    <source>
        <dbReference type="ARBA" id="ARBA00022618"/>
    </source>
</evidence>
<keyword evidence="3" id="KW-0132">Cell division</keyword>
<dbReference type="GO" id="GO:0005737">
    <property type="term" value="C:cytoplasm"/>
    <property type="evidence" value="ECO:0007669"/>
    <property type="project" value="UniProtKB-SubCell"/>
</dbReference>
<sequence>MPASKRPANPPFPESGEILALRARMQGVAAGEAISRYAPQRRPRGGSARQALADIRTDLVRFAGVRGRVDLAQAIGESISQGMAGLARFERAIELLRALPPAGPEIGDEVGRWLPARVAAALQAHGIGTLAELTLRVPRNKAWWRGIPGMGPSAARTVERFFATHPELTARARALAVADAVTEIQPLERQRTPEDLDGSRGRNRAPRETCVLAADNDLAAIQAWLQLHESPATRRAYRKEAERLLLWAVVQLGKPLSSLTTEDANAYRAFLRDLKPRARWVGPHRPRSAPDWRPFNGELSPASVAYALTVINNLFGWLVDQRYLLANPFSKVKVAAAQRKRVIDVSHAFTEGEWLLVRAIANDLEGKHGWQAPAAERARFLLDFSYATGLRAGELVGLRLKQIVLEEDDWWIDLVGKGQKAGRVALPPLGRNALERYLRLRGISADPRRWTAELALVANMQDETRITSTRLWVVMKRAFRSIAAAARALETPQEALAEKLEAASPHWMRHTHARHALARGAELLSVRDNLRHASIATTSIYLQAEDVKRARQMSTAFQG</sequence>
<reference evidence="12 13" key="1">
    <citation type="submission" date="2019-07" db="EMBL/GenBank/DDBJ databases">
        <title>Caenimonas sedimenti sp. nov., isolated from activated sludge.</title>
        <authorList>
            <person name="Xu J."/>
        </authorList>
    </citation>
    <scope>NUCLEOTIDE SEQUENCE [LARGE SCALE GENOMIC DNA]</scope>
    <source>
        <strain evidence="12 13">HX-9-20</strain>
    </source>
</reference>
<dbReference type="GO" id="GO:0006310">
    <property type="term" value="P:DNA recombination"/>
    <property type="evidence" value="ECO:0007669"/>
    <property type="project" value="UniProtKB-KW"/>
</dbReference>
<dbReference type="Gene3D" id="1.10.150.130">
    <property type="match status" value="1"/>
</dbReference>
<dbReference type="InterPro" id="IPR002104">
    <property type="entry name" value="Integrase_catalytic"/>
</dbReference>
<dbReference type="Gene3D" id="1.10.443.10">
    <property type="entry name" value="Intergrase catalytic core"/>
    <property type="match status" value="1"/>
</dbReference>
<dbReference type="Pfam" id="PF12482">
    <property type="entry name" value="DUF3701"/>
    <property type="match status" value="1"/>
</dbReference>
<dbReference type="Pfam" id="PF00589">
    <property type="entry name" value="Phage_integrase"/>
    <property type="match status" value="1"/>
</dbReference>
<feature type="domain" description="Core-binding (CB)" evidence="11">
    <location>
        <begin position="215"/>
        <end position="319"/>
    </location>
</feature>
<dbReference type="OrthoDB" id="8610787at2"/>
<dbReference type="PANTHER" id="PTHR30349:SF77">
    <property type="entry name" value="TYROSINE RECOMBINASE XERC"/>
    <property type="match status" value="1"/>
</dbReference>
<proteinExistence type="predicted"/>
<keyword evidence="4" id="KW-0159">Chromosome partition</keyword>
<evidence type="ECO:0000256" key="9">
    <source>
        <dbReference type="PROSITE-ProRule" id="PRU01248"/>
    </source>
</evidence>
<evidence type="ECO:0000256" key="5">
    <source>
        <dbReference type="ARBA" id="ARBA00022908"/>
    </source>
</evidence>
<accession>A0A562ZHU4</accession>
<dbReference type="GO" id="GO:0051301">
    <property type="term" value="P:cell division"/>
    <property type="evidence" value="ECO:0007669"/>
    <property type="project" value="UniProtKB-KW"/>
</dbReference>
<dbReference type="InterPro" id="IPR050090">
    <property type="entry name" value="Tyrosine_recombinase_XerCD"/>
</dbReference>
<dbReference type="InterPro" id="IPR010998">
    <property type="entry name" value="Integrase_recombinase_N"/>
</dbReference>
<keyword evidence="5" id="KW-0229">DNA integration</keyword>
<dbReference type="InterPro" id="IPR013762">
    <property type="entry name" value="Integrase-like_cat_sf"/>
</dbReference>
<evidence type="ECO:0000259" key="10">
    <source>
        <dbReference type="PROSITE" id="PS51898"/>
    </source>
</evidence>
<keyword evidence="8" id="KW-0131">Cell cycle</keyword>
<dbReference type="EMBL" id="VOBQ01000021">
    <property type="protein sequence ID" value="TWO68083.1"/>
    <property type="molecule type" value="Genomic_DNA"/>
</dbReference>
<dbReference type="GO" id="GO:0003677">
    <property type="term" value="F:DNA binding"/>
    <property type="evidence" value="ECO:0007669"/>
    <property type="project" value="UniProtKB-UniRule"/>
</dbReference>